<dbReference type="AlphaFoldDB" id="A0A9X3YJ60"/>
<sequence>MGFPIVTLRKGQSSVYLQYASSGDSIGANNFTASVRAGKAFLSFRLRPVDSNQRSDMERLVDEALVDITISDAQVSERLASFCRAHWTHGLPRHVEILGAHARLEFPVEFEEGDDESTVRVVINQA</sequence>
<dbReference type="Proteomes" id="UP001139971">
    <property type="component" value="Unassembled WGS sequence"/>
</dbReference>
<keyword evidence="2" id="KW-1185">Reference proteome</keyword>
<name>A0A9X3YJ60_9GAMM</name>
<proteinExistence type="predicted"/>
<evidence type="ECO:0000313" key="1">
    <source>
        <dbReference type="EMBL" id="MDC8011688.1"/>
    </source>
</evidence>
<dbReference type="RefSeq" id="WP_263542903.1">
    <property type="nucleotide sequence ID" value="NZ_JAOVZO020000003.1"/>
</dbReference>
<evidence type="ECO:0000313" key="2">
    <source>
        <dbReference type="Proteomes" id="UP001139971"/>
    </source>
</evidence>
<protein>
    <submittedName>
        <fullName evidence="1">Uncharacterized protein</fullName>
    </submittedName>
</protein>
<dbReference type="EMBL" id="JAOVZO020000003">
    <property type="protein sequence ID" value="MDC8011688.1"/>
    <property type="molecule type" value="Genomic_DNA"/>
</dbReference>
<accession>A0A9X3YJ60</accession>
<gene>
    <name evidence="1" type="ORF">OD750_003920</name>
</gene>
<reference evidence="1" key="1">
    <citation type="submission" date="2023-02" db="EMBL/GenBank/DDBJ databases">
        <title>Tahibacter soli sp. nov. isolated from soil.</title>
        <authorList>
            <person name="Baek J.H."/>
            <person name="Lee J.K."/>
            <person name="Choi D.G."/>
            <person name="Jeon C.O."/>
        </authorList>
    </citation>
    <scope>NUCLEOTIDE SEQUENCE</scope>
    <source>
        <strain evidence="1">BL</strain>
    </source>
</reference>
<comment type="caution">
    <text evidence="1">The sequence shown here is derived from an EMBL/GenBank/DDBJ whole genome shotgun (WGS) entry which is preliminary data.</text>
</comment>
<organism evidence="1 2">
    <name type="scientific">Tahibacter soli</name>
    <dbReference type="NCBI Taxonomy" id="2983605"/>
    <lineage>
        <taxon>Bacteria</taxon>
        <taxon>Pseudomonadati</taxon>
        <taxon>Pseudomonadota</taxon>
        <taxon>Gammaproteobacteria</taxon>
        <taxon>Lysobacterales</taxon>
        <taxon>Rhodanobacteraceae</taxon>
        <taxon>Tahibacter</taxon>
    </lineage>
</organism>